<evidence type="ECO:0000259" key="4">
    <source>
        <dbReference type="Pfam" id="PF19044"/>
    </source>
</evidence>
<dbReference type="InterPro" id="IPR043964">
    <property type="entry name" value="P-loop_TraG"/>
</dbReference>
<keyword evidence="2" id="KW-0472">Membrane</keyword>
<dbReference type="Pfam" id="PF19044">
    <property type="entry name" value="P-loop_TraG"/>
    <property type="match status" value="1"/>
</dbReference>
<dbReference type="InterPro" id="IPR024414">
    <property type="entry name" value="Uncharacterised_PrgI"/>
</dbReference>
<keyword evidence="2" id="KW-0812">Transmembrane</keyword>
<dbReference type="CDD" id="cd01127">
    <property type="entry name" value="TrwB_TraG_TraD_VirD4"/>
    <property type="match status" value="1"/>
</dbReference>
<protein>
    <submittedName>
        <fullName evidence="5">AAA-like domain protein</fullName>
    </submittedName>
</protein>
<feature type="region of interest" description="Disordered" evidence="1">
    <location>
        <begin position="283"/>
        <end position="349"/>
    </location>
</feature>
<dbReference type="Pfam" id="PF01935">
    <property type="entry name" value="DUF87"/>
    <property type="match status" value="1"/>
</dbReference>
<feature type="domain" description="Helicase HerA central" evidence="3">
    <location>
        <begin position="581"/>
        <end position="647"/>
    </location>
</feature>
<feature type="compositionally biased region" description="Low complexity" evidence="1">
    <location>
        <begin position="283"/>
        <end position="306"/>
    </location>
</feature>
<organism evidence="5 6">
    <name type="scientific">Pseudonocardia autotrophica</name>
    <name type="common">Amycolata autotrophica</name>
    <name type="synonym">Nocardia autotrophica</name>
    <dbReference type="NCBI Taxonomy" id="2074"/>
    <lineage>
        <taxon>Bacteria</taxon>
        <taxon>Bacillati</taxon>
        <taxon>Actinomycetota</taxon>
        <taxon>Actinomycetes</taxon>
        <taxon>Pseudonocardiales</taxon>
        <taxon>Pseudonocardiaceae</taxon>
        <taxon>Pseudonocardia</taxon>
    </lineage>
</organism>
<feature type="domain" description="TraG P-loop" evidence="4">
    <location>
        <begin position="832"/>
        <end position="951"/>
    </location>
</feature>
<dbReference type="Pfam" id="PF12666">
    <property type="entry name" value="PrgI"/>
    <property type="match status" value="1"/>
</dbReference>
<dbReference type="Gene3D" id="3.40.50.300">
    <property type="entry name" value="P-loop containing nucleotide triphosphate hydrolases"/>
    <property type="match status" value="2"/>
</dbReference>
<dbReference type="AlphaFoldDB" id="A0A1Y2MJA9"/>
<dbReference type="InterPro" id="IPR027417">
    <property type="entry name" value="P-loop_NTPase"/>
</dbReference>
<dbReference type="PANTHER" id="PTHR30121:SF6">
    <property type="entry name" value="SLR6007 PROTEIN"/>
    <property type="match status" value="1"/>
</dbReference>
<feature type="transmembrane region" description="Helical" evidence="2">
    <location>
        <begin position="21"/>
        <end position="42"/>
    </location>
</feature>
<feature type="transmembrane region" description="Helical" evidence="2">
    <location>
        <begin position="48"/>
        <end position="68"/>
    </location>
</feature>
<dbReference type="STRING" id="2074.BG845_06312"/>
<reference evidence="5 6" key="1">
    <citation type="submission" date="2016-09" db="EMBL/GenBank/DDBJ databases">
        <title>Pseudonocardia autotrophica DSM535, a candidate organism with high potential of specific P450 cytochromes.</title>
        <authorList>
            <person name="Grumaz C."/>
            <person name="Vainshtein Y."/>
            <person name="Kirstahler P."/>
            <person name="Sohn K."/>
        </authorList>
    </citation>
    <scope>NUCLEOTIDE SEQUENCE [LARGE SCALE GENOMIC DNA]</scope>
    <source>
        <strain evidence="5 6">DSM 535</strain>
    </source>
</reference>
<gene>
    <name evidence="5" type="ORF">BG845_06312</name>
</gene>
<name>A0A1Y2MJA9_PSEAH</name>
<dbReference type="InterPro" id="IPR002789">
    <property type="entry name" value="HerA_central"/>
</dbReference>
<dbReference type="SUPFAM" id="SSF52540">
    <property type="entry name" value="P-loop containing nucleoside triphosphate hydrolases"/>
    <property type="match status" value="1"/>
</dbReference>
<evidence type="ECO:0000313" key="6">
    <source>
        <dbReference type="Proteomes" id="UP000194360"/>
    </source>
</evidence>
<sequence length="1014" mass="107277">MSAPVQIPADVDREDQILGSLTARQLAITTVAATVVFGVWQLTGPARLLVFAIAVVPVAVLAIALVVGRRDGVPFDRLLLAALGQRLALPGVPRRLRTPGVGRVVAAQLPVGGVRAVGSDQLGVVDLDGHGWAVVCAIVPINLSLRSGAEQDAVIGGFARWLHSLSGPVQLLTRSRPLDLSAPIAHLHQHAHTLPTRELAGAALAHADHLHDLDSRAELLHREMLIVFRDPAPARGARAGAAAGQRLRRRTEEAVALLSPLGLRVSPLSNAETAAVLRRATAPATTLHPDHPAAAPASRSDAVSVRSADDDPPTVELPAVSSESRAGEGVPPGRGLVRRRRREAVTGGRSQASRWFAPGRVRVAARQVVLDEVCTTTLVVTGFPREVPGAGWLAPITGHPGLVDVSVHVTPLDTTIAAGRLRRRLARLEAARRSGSIHGRLPDPDVDAAAEDAHLLAERVARGEARLFTTTITVTVTATTPAGLDGEVAAVRALLSSMLITAHPATWRAWHGWLTGLPLGLDRVGTGRVLDTAALAAAFPFASPDLPPPTSPTTVLYGQNLVSSSLVFWDRWACDNYNSVILGRSGAGKSYLVKLDLLRSLQTGVHAQVVDPEDEYRRLANAVGATTVRLGAPGVRINPLDLDTHTLPDGTLTAAPDALARRRLTLHTLLTVALTTTDHSADDRARAGELSAAERAVLDEAITATYLRAGITDDPATWTRPAPLLADLHRTLTTHGQDRIAPGLIDRALHPDTAVEDDDLDIDAGNDAAVDLAAGSAVRNVHAATDGIAADLAARLRPFVDGAFSGLFDGPTSHPPTAGPLTVWSVREVPEQLRPLATMLVLDAIWRTVTHPHDRRRRLVVVDEAWLLLQHRAGARFLLRTAKAGRKHWCGLTVATQDTADILGSDLGRAVITNAATQILLRQAPQAIDRVTQVFGLSAGERGFLLSAQRGDGLLTGGEQRAAFTALASDQEDALITTDPAHLATHSTDPAWVRLDPAPARAGAHPGVHVEGAW</sequence>
<evidence type="ECO:0000256" key="1">
    <source>
        <dbReference type="SAM" id="MobiDB-lite"/>
    </source>
</evidence>
<dbReference type="PANTHER" id="PTHR30121">
    <property type="entry name" value="UNCHARACTERIZED PROTEIN YJGR-RELATED"/>
    <property type="match status" value="1"/>
</dbReference>
<keyword evidence="2" id="KW-1133">Transmembrane helix</keyword>
<dbReference type="EMBL" id="MIGB01000058">
    <property type="protein sequence ID" value="OSY35079.1"/>
    <property type="molecule type" value="Genomic_DNA"/>
</dbReference>
<dbReference type="RefSeq" id="WP_085916371.1">
    <property type="nucleotide sequence ID" value="NZ_AP018920.1"/>
</dbReference>
<dbReference type="InterPro" id="IPR051162">
    <property type="entry name" value="T4SS_component"/>
</dbReference>
<evidence type="ECO:0000256" key="2">
    <source>
        <dbReference type="SAM" id="Phobius"/>
    </source>
</evidence>
<proteinExistence type="predicted"/>
<evidence type="ECO:0000313" key="5">
    <source>
        <dbReference type="EMBL" id="OSY35079.1"/>
    </source>
</evidence>
<dbReference type="Proteomes" id="UP000194360">
    <property type="component" value="Unassembled WGS sequence"/>
</dbReference>
<dbReference type="OrthoDB" id="9804380at2"/>
<comment type="caution">
    <text evidence="5">The sequence shown here is derived from an EMBL/GenBank/DDBJ whole genome shotgun (WGS) entry which is preliminary data.</text>
</comment>
<accession>A0A1Y2MJA9</accession>
<keyword evidence="6" id="KW-1185">Reference proteome</keyword>
<evidence type="ECO:0000259" key="3">
    <source>
        <dbReference type="Pfam" id="PF01935"/>
    </source>
</evidence>